<protein>
    <submittedName>
        <fullName evidence="2">Uncharacterized protein</fullName>
    </submittedName>
</protein>
<proteinExistence type="predicted"/>
<comment type="caution">
    <text evidence="2">The sequence shown here is derived from an EMBL/GenBank/DDBJ whole genome shotgun (WGS) entry which is preliminary data.</text>
</comment>
<dbReference type="RefSeq" id="WP_094126210.1">
    <property type="nucleotide sequence ID" value="NZ_CP040788.1"/>
</dbReference>
<gene>
    <name evidence="2" type="ORF">B5P24_01510</name>
</gene>
<accession>A0A225CJ66</accession>
<keyword evidence="3" id="KW-1185">Reference proteome</keyword>
<reference evidence="2" key="1">
    <citation type="submission" date="2017-08" db="EMBL/GenBank/DDBJ databases">
        <title>Genomes of multiple Clavibacter strains from different subspecies.</title>
        <authorList>
            <person name="Yuan X.-K."/>
            <person name="Li X.-S."/>
            <person name="Nie J."/>
            <person name="De Boer S.H."/>
        </authorList>
    </citation>
    <scope>NUCLEOTIDE SEQUENCE [LARGE SCALE GENOMIC DNA]</scope>
    <source>
        <strain evidence="2">ATCC 33566</strain>
    </source>
</reference>
<feature type="region of interest" description="Disordered" evidence="1">
    <location>
        <begin position="32"/>
        <end position="62"/>
    </location>
</feature>
<evidence type="ECO:0000313" key="2">
    <source>
        <dbReference type="EMBL" id="OQJ61802.1"/>
    </source>
</evidence>
<dbReference type="EMBL" id="MZMQ01000001">
    <property type="protein sequence ID" value="OQJ61802.1"/>
    <property type="molecule type" value="Genomic_DNA"/>
</dbReference>
<sequence>MQIDQLAWLGWTWQRGEDPWIGERREQLATDFQNRQAVDDRTDKSKADQGPVVRPSLAAGFD</sequence>
<dbReference type="Proteomes" id="UP000215316">
    <property type="component" value="Unassembled WGS sequence"/>
</dbReference>
<dbReference type="AlphaFoldDB" id="A0A225CJ66"/>
<evidence type="ECO:0000256" key="1">
    <source>
        <dbReference type="SAM" id="MobiDB-lite"/>
    </source>
</evidence>
<feature type="compositionally biased region" description="Basic and acidic residues" evidence="1">
    <location>
        <begin position="37"/>
        <end position="47"/>
    </location>
</feature>
<organism evidence="2 3">
    <name type="scientific">Clavibacter tessellarius</name>
    <dbReference type="NCBI Taxonomy" id="31965"/>
    <lineage>
        <taxon>Bacteria</taxon>
        <taxon>Bacillati</taxon>
        <taxon>Actinomycetota</taxon>
        <taxon>Actinomycetes</taxon>
        <taxon>Micrococcales</taxon>
        <taxon>Microbacteriaceae</taxon>
        <taxon>Clavibacter</taxon>
    </lineage>
</organism>
<evidence type="ECO:0000313" key="3">
    <source>
        <dbReference type="Proteomes" id="UP000215316"/>
    </source>
</evidence>
<dbReference type="OrthoDB" id="5196645at2"/>
<name>A0A225CJ66_9MICO</name>